<comment type="caution">
    <text evidence="1">The sequence shown here is derived from an EMBL/GenBank/DDBJ whole genome shotgun (WGS) entry which is preliminary data.</text>
</comment>
<evidence type="ECO:0000313" key="1">
    <source>
        <dbReference type="EMBL" id="EFO53809.1"/>
    </source>
</evidence>
<accession>A0ABN0B3I3</accession>
<sequence length="107" mass="12050">MIRTILGMGGKSLSKELLDAKLTISNSAFVQRRYQIKPEAFSALFKEFTAPIPLNTNLPIFAADGSDSFIPRNPMDTETSIQTKYESYNLMAHSYGTFSRKRMALYS</sequence>
<organism evidence="1">
    <name type="scientific">Streptococcus infantis SK1302</name>
    <dbReference type="NCBI Taxonomy" id="871237"/>
    <lineage>
        <taxon>Bacteria</taxon>
        <taxon>Bacillati</taxon>
        <taxon>Bacillota</taxon>
        <taxon>Bacilli</taxon>
        <taxon>Lactobacillales</taxon>
        <taxon>Streptococcaceae</taxon>
        <taxon>Streptococcus</taxon>
    </lineage>
</organism>
<gene>
    <name evidence="1" type="ORF">SIN_1471</name>
</gene>
<name>A0ABN0B3I3_9STRE</name>
<reference evidence="1" key="1">
    <citation type="submission" date="2010-09" db="EMBL/GenBank/DDBJ databases">
        <authorList>
            <person name="Daugherty S.C."/>
            <person name="Kilian M."/>
            <person name="Tettelin H."/>
        </authorList>
    </citation>
    <scope>NUCLEOTIDE SEQUENCE [LARGE SCALE GENOMIC DNA]</scope>
    <source>
        <strain evidence="1">SK1302</strain>
    </source>
</reference>
<proteinExistence type="predicted"/>
<protein>
    <submittedName>
        <fullName evidence="1">Transposase</fullName>
    </submittedName>
</protein>
<dbReference type="EMBL" id="AEDY01000089">
    <property type="protein sequence ID" value="EFO53809.1"/>
    <property type="molecule type" value="Genomic_DNA"/>
</dbReference>